<evidence type="ECO:0000313" key="6">
    <source>
        <dbReference type="Proteomes" id="UP000315003"/>
    </source>
</evidence>
<keyword evidence="3" id="KW-1133">Transmembrane helix</keyword>
<dbReference type="PANTHER" id="PTHR30273:SF2">
    <property type="entry name" value="PROTEIN FECR"/>
    <property type="match status" value="1"/>
</dbReference>
<feature type="region of interest" description="Disordered" evidence="2">
    <location>
        <begin position="55"/>
        <end position="76"/>
    </location>
</feature>
<dbReference type="Pfam" id="PF13385">
    <property type="entry name" value="Laminin_G_3"/>
    <property type="match status" value="1"/>
</dbReference>
<dbReference type="InterPro" id="IPR006860">
    <property type="entry name" value="FecR"/>
</dbReference>
<evidence type="ECO:0000256" key="2">
    <source>
        <dbReference type="SAM" id="MobiDB-lite"/>
    </source>
</evidence>
<dbReference type="OrthoDB" id="258532at2"/>
<evidence type="ECO:0000259" key="4">
    <source>
        <dbReference type="Pfam" id="PF04773"/>
    </source>
</evidence>
<feature type="domain" description="FecR protein" evidence="4">
    <location>
        <begin position="188"/>
        <end position="245"/>
    </location>
</feature>
<dbReference type="PANTHER" id="PTHR30273">
    <property type="entry name" value="PERIPLASMIC SIGNAL SENSOR AND SIGMA FACTOR ACTIVATOR FECR-RELATED"/>
    <property type="match status" value="1"/>
</dbReference>
<dbReference type="InterPro" id="IPR012373">
    <property type="entry name" value="Ferrdict_sens_TM"/>
</dbReference>
<dbReference type="Pfam" id="PF04773">
    <property type="entry name" value="FecR"/>
    <property type="match status" value="1"/>
</dbReference>
<dbReference type="InterPro" id="IPR013320">
    <property type="entry name" value="ConA-like_dom_sf"/>
</dbReference>
<dbReference type="GO" id="GO:0016989">
    <property type="term" value="F:sigma factor antagonist activity"/>
    <property type="evidence" value="ECO:0007669"/>
    <property type="project" value="TreeGrafter"/>
</dbReference>
<evidence type="ECO:0000313" key="5">
    <source>
        <dbReference type="EMBL" id="QDT61828.1"/>
    </source>
</evidence>
<evidence type="ECO:0000256" key="3">
    <source>
        <dbReference type="SAM" id="Phobius"/>
    </source>
</evidence>
<name>A0A517T0B2_9BACT</name>
<feature type="compositionally biased region" description="Basic and acidic residues" evidence="2">
    <location>
        <begin position="55"/>
        <end position="65"/>
    </location>
</feature>
<protein>
    <submittedName>
        <fullName evidence="5">FecR protein</fullName>
    </submittedName>
</protein>
<accession>A0A517T0B2</accession>
<feature type="transmembrane region" description="Helical" evidence="3">
    <location>
        <begin position="86"/>
        <end position="108"/>
    </location>
</feature>
<keyword evidence="6" id="KW-1185">Reference proteome</keyword>
<dbReference type="Gene3D" id="2.60.120.1440">
    <property type="match status" value="1"/>
</dbReference>
<gene>
    <name evidence="5" type="ORF">SV7mr_43690</name>
</gene>
<dbReference type="EMBL" id="CP036272">
    <property type="protein sequence ID" value="QDT61828.1"/>
    <property type="molecule type" value="Genomic_DNA"/>
</dbReference>
<dbReference type="AlphaFoldDB" id="A0A517T0B2"/>
<dbReference type="Gene3D" id="2.60.120.200">
    <property type="match status" value="1"/>
</dbReference>
<dbReference type="SUPFAM" id="SSF49899">
    <property type="entry name" value="Concanavalin A-like lectins/glucanases"/>
    <property type="match status" value="1"/>
</dbReference>
<evidence type="ECO:0000256" key="1">
    <source>
        <dbReference type="SAM" id="Coils"/>
    </source>
</evidence>
<keyword evidence="3" id="KW-0472">Membrane</keyword>
<sequence length="570" mass="63091" precursor="true">MTPQQLQQSIDALLDGQLSEADFLTLEAELSVNPQARQIYLQRIELDQLLSDNYRSDAGDKRDQETTPATRVATSAGPPRMVSRTLLLTILAAAACLLFATTLAWQILGNGSQDLAAGIPSTASEERSAIGFAVLSGQAQAVWKDQSLKKGQLIPSGIQHLQAGLIQLELFSGVQLVIQGDASFAIESPMQVRLLHGKARALVPEAAHGFQLLTSEGQVVDLGTEFSVEVDHSGTQVEVLEGEVELHPNVGEMKNLITGQRLLVDQAGQVSNQPGQPISVVGPKEMQNRLAKQQNQRLERWQNSVNELLQDPRLLGHYSLDGQLGYSRVLPNGVLNQQVRHEIPPIEKLSRKSVASQGAIVAAQRDADRWGRDQSSLDFSPVGSRVRVLVPGEHNALTLMCWVKINSLDRMYNSLFLTDGHEVGEPHWQILADGRLFFSIKPDDQDKMTRDQRQQQIYHSPPFWDTSLSGKWIMLCTVYDPDQQQVTHYFNGDAISQHPIPDHLIIKQIKIGAASICNWSEPMYRTDPTFVVRNLNGSIDEFAIFDAPLSGQEVKQLYQSGNPYLPLSND</sequence>
<reference evidence="5 6" key="1">
    <citation type="submission" date="2019-02" db="EMBL/GenBank/DDBJ databases">
        <title>Deep-cultivation of Planctomycetes and their phenomic and genomic characterization uncovers novel biology.</title>
        <authorList>
            <person name="Wiegand S."/>
            <person name="Jogler M."/>
            <person name="Boedeker C."/>
            <person name="Pinto D."/>
            <person name="Vollmers J."/>
            <person name="Rivas-Marin E."/>
            <person name="Kohn T."/>
            <person name="Peeters S.H."/>
            <person name="Heuer A."/>
            <person name="Rast P."/>
            <person name="Oberbeckmann S."/>
            <person name="Bunk B."/>
            <person name="Jeske O."/>
            <person name="Meyerdierks A."/>
            <person name="Storesund J.E."/>
            <person name="Kallscheuer N."/>
            <person name="Luecker S."/>
            <person name="Lage O.M."/>
            <person name="Pohl T."/>
            <person name="Merkel B.J."/>
            <person name="Hornburger P."/>
            <person name="Mueller R.-W."/>
            <person name="Bruemmer F."/>
            <person name="Labrenz M."/>
            <person name="Spormann A.M."/>
            <person name="Op den Camp H."/>
            <person name="Overmann J."/>
            <person name="Amann R."/>
            <person name="Jetten M.S.M."/>
            <person name="Mascher T."/>
            <person name="Medema M.H."/>
            <person name="Devos D.P."/>
            <person name="Kaster A.-K."/>
            <person name="Ovreas L."/>
            <person name="Rohde M."/>
            <person name="Galperin M.Y."/>
            <person name="Jogler C."/>
        </authorList>
    </citation>
    <scope>NUCLEOTIDE SEQUENCE [LARGE SCALE GENOMIC DNA]</scope>
    <source>
        <strain evidence="5 6">SV_7m_r</strain>
    </source>
</reference>
<organism evidence="5 6">
    <name type="scientific">Stieleria bergensis</name>
    <dbReference type="NCBI Taxonomy" id="2528025"/>
    <lineage>
        <taxon>Bacteria</taxon>
        <taxon>Pseudomonadati</taxon>
        <taxon>Planctomycetota</taxon>
        <taxon>Planctomycetia</taxon>
        <taxon>Pirellulales</taxon>
        <taxon>Pirellulaceae</taxon>
        <taxon>Stieleria</taxon>
    </lineage>
</organism>
<keyword evidence="3" id="KW-0812">Transmembrane</keyword>
<keyword evidence="1" id="KW-0175">Coiled coil</keyword>
<dbReference type="RefSeq" id="WP_145276158.1">
    <property type="nucleotide sequence ID" value="NZ_CP036272.1"/>
</dbReference>
<dbReference type="Proteomes" id="UP000315003">
    <property type="component" value="Chromosome"/>
</dbReference>
<feature type="coiled-coil region" evidence="1">
    <location>
        <begin position="284"/>
        <end position="311"/>
    </location>
</feature>
<proteinExistence type="predicted"/>